<evidence type="ECO:0000256" key="3">
    <source>
        <dbReference type="ARBA" id="ARBA00022801"/>
    </source>
</evidence>
<sequence>MGITHLQAEHFAGDVLGLGDASPRISWQYRHHPGHGPKVEIEVTRSVLGSEARVQHAYAGVDDNVLLHWPFDPLAPREHATLRARLTDVQATGPWSDRLEVETGLLVPFLRMADFVGPSSLDGASDHRRLPLVRNEFELAERPVAARLYLTSLGLVEAEINGLRVGKDVLTPGWTCYDSRLACWTFNVTDLLHRGPNAIGLWLGDGWWRGRIGFDGGRANVYGNRLAVYAQIDAVPADGSTASIRSNSWDGSWKSALGPIVCSDLCEGERYDTRLEQKGWSRPGFDDSAWQPVAEIYYDPHKIQDTPLPPVRPCERMHPRSIAKLGDRRFLVDMGQNCTQRICLHVRGLAAGERVELRHAEVLEDDGTLSTRPLRRGRQHDVYISAGVDTWWEPRFAMHGFRYAEISGIDDLADDDLVVRAYHTALEETGGFECSDERVNRLCENVSWSLRSNFVSIPTDCPQRDERLGWTGDIALFAPTSCYLYDTTQFLSSWLDDVRSEQRRVGTVPYYVPYVPLGVWSDPSAIALWGDAAARVPWALYMASGDTGLLERHYDLARSWVSQVEGYLSPDAIWDRKPELMIGQLGDWLDPTAPPDDPIRAMTEKELVATAFFYESCWMTSRMAQVLDRAQDAEWLTDLANRVKRGFSERFVHADGTMTSDTQCAYALAIAFGLVKGGRRQKAGNRLAQLVHEAGYKVGTGFAGTPFVLPALTETGHVEEAYRLFLGEKCPSWLYQVSMGATTTWERWDSMLPDGTVNPGDMTSFNHYALGSVAQWVFQCVGGLAPAEPGWRSLRVAPIIGGGIDHASVWHLTPFGRAAVSWRMEDGKRVRISVDVPAGTTARIESCGIHETIASGHHELSGNLQEA</sequence>
<gene>
    <name evidence="8" type="ORF">HMPREF1316_0886</name>
</gene>
<dbReference type="Pfam" id="PF25788">
    <property type="entry name" value="Ig_Rha78A_N"/>
    <property type="match status" value="1"/>
</dbReference>
<dbReference type="PIRSF" id="PIRSF010631">
    <property type="entry name" value="A-rhamnsds"/>
    <property type="match status" value="1"/>
</dbReference>
<evidence type="ECO:0000259" key="7">
    <source>
        <dbReference type="Pfam" id="PF17390"/>
    </source>
</evidence>
<keyword evidence="3" id="KW-0378">Hydrolase</keyword>
<evidence type="ECO:0000256" key="2">
    <source>
        <dbReference type="ARBA" id="ARBA00012652"/>
    </source>
</evidence>
<evidence type="ECO:0000259" key="6">
    <source>
        <dbReference type="Pfam" id="PF17389"/>
    </source>
</evidence>
<dbReference type="STRING" id="1125712.HMPREF1316_0886"/>
<evidence type="ECO:0000256" key="1">
    <source>
        <dbReference type="ARBA" id="ARBA00001445"/>
    </source>
</evidence>
<dbReference type="eggNOG" id="COG0174">
    <property type="taxonomic scope" value="Bacteria"/>
</dbReference>
<feature type="domain" description="Alpha-L-rhamnosidase concanavalin-like" evidence="4">
    <location>
        <begin position="324"/>
        <end position="418"/>
    </location>
</feature>
<dbReference type="PANTHER" id="PTHR33307:SF6">
    <property type="entry name" value="ALPHA-RHAMNOSIDASE (EUROFUNG)-RELATED"/>
    <property type="match status" value="1"/>
</dbReference>
<dbReference type="InterPro" id="IPR008928">
    <property type="entry name" value="6-hairpin_glycosidase_sf"/>
</dbReference>
<dbReference type="Pfam" id="PF05592">
    <property type="entry name" value="Bac_rhamnosid"/>
    <property type="match status" value="1"/>
</dbReference>
<dbReference type="Pfam" id="PF08531">
    <property type="entry name" value="Bac_rhamnosid_N"/>
    <property type="match status" value="1"/>
</dbReference>
<reference evidence="8 9" key="1">
    <citation type="submission" date="2013-08" db="EMBL/GenBank/DDBJ databases">
        <authorList>
            <person name="Durkin A.S."/>
            <person name="Haft D.R."/>
            <person name="McCorrison J."/>
            <person name="Torralba M."/>
            <person name="Gillis M."/>
            <person name="Haft D.H."/>
            <person name="Methe B."/>
            <person name="Sutton G."/>
            <person name="Nelson K.E."/>
        </authorList>
    </citation>
    <scope>NUCLEOTIDE SEQUENCE [LARGE SCALE GENOMIC DNA]</scope>
    <source>
        <strain evidence="8 9">F0195</strain>
    </source>
</reference>
<dbReference type="AlphaFoldDB" id="U2UZZ4"/>
<dbReference type="SUPFAM" id="SSF48208">
    <property type="entry name" value="Six-hairpin glycosidases"/>
    <property type="match status" value="1"/>
</dbReference>
<dbReference type="PATRIC" id="fig|1125712.3.peg.2553"/>
<comment type="caution">
    <text evidence="8">The sequence shown here is derived from an EMBL/GenBank/DDBJ whole genome shotgun (WGS) entry which is preliminary data.</text>
</comment>
<accession>U2UZZ4</accession>
<protein>
    <recommendedName>
        <fullName evidence="2">alpha-L-rhamnosidase</fullName>
        <ecNumber evidence="2">3.2.1.40</ecNumber>
    </recommendedName>
</protein>
<dbReference type="PANTHER" id="PTHR33307">
    <property type="entry name" value="ALPHA-RHAMNOSIDASE (EUROFUNG)"/>
    <property type="match status" value="1"/>
</dbReference>
<dbReference type="OrthoDB" id="9761045at2"/>
<evidence type="ECO:0000313" key="8">
    <source>
        <dbReference type="EMBL" id="ERL06006.1"/>
    </source>
</evidence>
<feature type="domain" description="Bacterial alpha-L-rhamnosidase N-terminal" evidence="5">
    <location>
        <begin position="143"/>
        <end position="312"/>
    </location>
</feature>
<feature type="domain" description="Alpha-L-rhamnosidase C-terminal" evidence="7">
    <location>
        <begin position="783"/>
        <end position="845"/>
    </location>
</feature>
<dbReference type="Pfam" id="PF17389">
    <property type="entry name" value="Bac_rhamnosid6H"/>
    <property type="match status" value="1"/>
</dbReference>
<proteinExistence type="predicted"/>
<dbReference type="Gene3D" id="2.60.120.260">
    <property type="entry name" value="Galactose-binding domain-like"/>
    <property type="match status" value="2"/>
</dbReference>
<dbReference type="Gene3D" id="1.50.10.10">
    <property type="match status" value="1"/>
</dbReference>
<dbReference type="InterPro" id="IPR008902">
    <property type="entry name" value="Rhamnosid_concanavalin"/>
</dbReference>
<organism evidence="8 9">
    <name type="scientific">Olsenella profusa F0195</name>
    <dbReference type="NCBI Taxonomy" id="1125712"/>
    <lineage>
        <taxon>Bacteria</taxon>
        <taxon>Bacillati</taxon>
        <taxon>Actinomycetota</taxon>
        <taxon>Coriobacteriia</taxon>
        <taxon>Coriobacteriales</taxon>
        <taxon>Atopobiaceae</taxon>
        <taxon>Olsenella</taxon>
    </lineage>
</organism>
<keyword evidence="9" id="KW-1185">Reference proteome</keyword>
<dbReference type="EC" id="3.2.1.40" evidence="2"/>
<dbReference type="Pfam" id="PF17390">
    <property type="entry name" value="Bac_rhamnosid_C"/>
    <property type="match status" value="1"/>
</dbReference>
<dbReference type="InterPro" id="IPR035398">
    <property type="entry name" value="Bac_rhamnosid_C"/>
</dbReference>
<dbReference type="Gene3D" id="2.60.420.10">
    <property type="entry name" value="Maltose phosphorylase, domain 3"/>
    <property type="match status" value="1"/>
</dbReference>
<dbReference type="InterPro" id="IPR035396">
    <property type="entry name" value="Bac_rhamnosid6H"/>
</dbReference>
<dbReference type="GO" id="GO:0030596">
    <property type="term" value="F:alpha-L-rhamnosidase activity"/>
    <property type="evidence" value="ECO:0007669"/>
    <property type="project" value="UniProtKB-EC"/>
</dbReference>
<dbReference type="GO" id="GO:0005975">
    <property type="term" value="P:carbohydrate metabolic process"/>
    <property type="evidence" value="ECO:0007669"/>
    <property type="project" value="InterPro"/>
</dbReference>
<comment type="catalytic activity">
    <reaction evidence="1">
        <text>Hydrolysis of terminal non-reducing alpha-L-rhamnose residues in alpha-L-rhamnosides.</text>
        <dbReference type="EC" id="3.2.1.40"/>
    </reaction>
</comment>
<dbReference type="EMBL" id="AWEZ01000073">
    <property type="protein sequence ID" value="ERL06006.1"/>
    <property type="molecule type" value="Genomic_DNA"/>
</dbReference>
<feature type="domain" description="Alpha-L-rhamnosidase six-hairpin glycosidase" evidence="6">
    <location>
        <begin position="428"/>
        <end position="781"/>
    </location>
</feature>
<dbReference type="InterPro" id="IPR016007">
    <property type="entry name" value="Alpha_rhamnosid"/>
</dbReference>
<evidence type="ECO:0000313" key="9">
    <source>
        <dbReference type="Proteomes" id="UP000016638"/>
    </source>
</evidence>
<evidence type="ECO:0000259" key="4">
    <source>
        <dbReference type="Pfam" id="PF05592"/>
    </source>
</evidence>
<name>U2UZZ4_9ACTN</name>
<dbReference type="InterPro" id="IPR013737">
    <property type="entry name" value="Bac_rhamnosid_N"/>
</dbReference>
<evidence type="ECO:0000259" key="5">
    <source>
        <dbReference type="Pfam" id="PF08531"/>
    </source>
</evidence>
<dbReference type="InterPro" id="IPR012341">
    <property type="entry name" value="6hp_glycosidase-like_sf"/>
</dbReference>
<dbReference type="Proteomes" id="UP000016638">
    <property type="component" value="Unassembled WGS sequence"/>
</dbReference>